<protein>
    <submittedName>
        <fullName evidence="1">Uncharacterized protein</fullName>
    </submittedName>
</protein>
<evidence type="ECO:0000313" key="1">
    <source>
        <dbReference type="EMBL" id="EOP32843.1"/>
    </source>
</evidence>
<dbReference type="AlphaFoldDB" id="R8MGF9"/>
<reference evidence="2" key="1">
    <citation type="submission" date="2012-12" db="EMBL/GenBank/DDBJ databases">
        <title>The genome sequence of Bacillus cereus VD146.</title>
        <authorList>
            <consortium name="The Broad Institute Genome Sequencing Platform"/>
            <consortium name="The Broad Institute Genome Sequencing Center for Infectious Disease"/>
            <person name="Feldgarden M."/>
            <person name="Van der Auwera G.A."/>
            <person name="Mahillon J."/>
            <person name="Duprez V."/>
            <person name="Timmery S."/>
            <person name="Mattelet C."/>
            <person name="Dierick K."/>
            <person name="Sun M."/>
            <person name="Yu Z."/>
            <person name="Zhu L."/>
            <person name="Hu X."/>
            <person name="Shank E.B."/>
            <person name="Swiecicka I."/>
            <person name="Hansen B.M."/>
            <person name="Andrup L."/>
            <person name="Walker B."/>
            <person name="Young S.K."/>
            <person name="Zeng Q."/>
            <person name="Gargeya S."/>
            <person name="Fitzgerald M."/>
            <person name="Haas B."/>
            <person name="Abouelleil A."/>
            <person name="Alvarado L."/>
            <person name="Arachchi H.M."/>
            <person name="Berlin A.M."/>
            <person name="Chapman S.B."/>
            <person name="Dewar J."/>
            <person name="Goldberg J."/>
            <person name="Griggs A."/>
            <person name="Gujja S."/>
            <person name="Hansen M."/>
            <person name="Howarth C."/>
            <person name="Imamovic A."/>
            <person name="Larimer J."/>
            <person name="McCowan C."/>
            <person name="Murphy C."/>
            <person name="Neiman D."/>
            <person name="Pearson M."/>
            <person name="Priest M."/>
            <person name="Roberts A."/>
            <person name="Saif S."/>
            <person name="Shea T."/>
            <person name="Sisk P."/>
            <person name="Sykes S."/>
            <person name="Wortman J."/>
            <person name="Nusbaum C."/>
            <person name="Birren B."/>
        </authorList>
    </citation>
    <scope>NUCLEOTIDE SEQUENCE [LARGE SCALE GENOMIC DNA]</scope>
    <source>
        <strain evidence="2">VD146</strain>
    </source>
</reference>
<accession>R8MGF9</accession>
<sequence length="37" mass="4395">MWRVYEERGVNRISTLKVFGSTVTQHSGLQDINIRRF</sequence>
<proteinExistence type="predicted"/>
<dbReference type="Proteomes" id="UP000014020">
    <property type="component" value="Unassembled WGS sequence"/>
</dbReference>
<comment type="caution">
    <text evidence="1">The sequence shown here is derived from an EMBL/GenBank/DDBJ whole genome shotgun (WGS) entry which is preliminary data.</text>
</comment>
<evidence type="ECO:0000313" key="2">
    <source>
        <dbReference type="Proteomes" id="UP000014020"/>
    </source>
</evidence>
<gene>
    <name evidence="1" type="ORF">IK1_06016</name>
</gene>
<name>R8MGF9_BACCX</name>
<dbReference type="HOGENOM" id="CLU_3339676_0_0_9"/>
<dbReference type="EMBL" id="AHFE01000070">
    <property type="protein sequence ID" value="EOP32843.1"/>
    <property type="molecule type" value="Genomic_DNA"/>
</dbReference>
<organism evidence="1 2">
    <name type="scientific">Bacillus cereus (strain VD146)</name>
    <dbReference type="NCBI Taxonomy" id="1053236"/>
    <lineage>
        <taxon>Bacteria</taxon>
        <taxon>Bacillati</taxon>
        <taxon>Bacillota</taxon>
        <taxon>Bacilli</taxon>
        <taxon>Bacillales</taxon>
        <taxon>Bacillaceae</taxon>
        <taxon>Bacillus</taxon>
        <taxon>Bacillus cereus group</taxon>
    </lineage>
</organism>